<evidence type="ECO:0000256" key="6">
    <source>
        <dbReference type="SAM" id="Phobius"/>
    </source>
</evidence>
<keyword evidence="3 6" id="KW-0812">Transmembrane</keyword>
<dbReference type="AlphaFoldDB" id="A0A238LKY9"/>
<proteinExistence type="predicted"/>
<accession>A0A238LKY9</accession>
<protein>
    <submittedName>
        <fullName evidence="7">Lipopolysaccharide export system permease protein LptF</fullName>
    </submittedName>
</protein>
<sequence length="363" mass="39976">MVLFGFFSLILILMYWVNRAVVLFDQLIADGQSIGVFLTFSALTLPGLIRIVLPLSAFAAALYVANRMIAESELIVVQATGFSPFRLARPMLVFGVIVALLMSILVHYLVPASVTELNRRQTEIAQNATARLLREGQFLSPVNGVTLYIREITPEGELRDIFLSDTRASAESVTYTASSAYVVRTEKGPQLVMIDGMAQTLRADSDRLITTAFADLVYDVGAMIQLPDTSRRSSREVMTHDLLRPTPALATETEKTEPELYAEGHSRIAESLLGLIAPLIGFATLLVGGFSRFGVWRQMVSAIFLLVLIKMIESVTTNAVRADPSLWALVYLPSFCGLLLTTGLLSWSMNPAVFRRRIPEVSP</sequence>
<dbReference type="InterPro" id="IPR005495">
    <property type="entry name" value="LptG/LptF_permease"/>
</dbReference>
<dbReference type="InterPro" id="IPR030922">
    <property type="entry name" value="LptF"/>
</dbReference>
<evidence type="ECO:0000256" key="1">
    <source>
        <dbReference type="ARBA" id="ARBA00004651"/>
    </source>
</evidence>
<organism evidence="7 8">
    <name type="scientific">Flavimaricola marinus</name>
    <dbReference type="NCBI Taxonomy" id="1819565"/>
    <lineage>
        <taxon>Bacteria</taxon>
        <taxon>Pseudomonadati</taxon>
        <taxon>Pseudomonadota</taxon>
        <taxon>Alphaproteobacteria</taxon>
        <taxon>Rhodobacterales</taxon>
        <taxon>Paracoccaceae</taxon>
        <taxon>Flavimaricola</taxon>
    </lineage>
</organism>
<feature type="transmembrane region" description="Helical" evidence="6">
    <location>
        <begin position="272"/>
        <end position="290"/>
    </location>
</feature>
<reference evidence="7 8" key="1">
    <citation type="submission" date="2017-05" db="EMBL/GenBank/DDBJ databases">
        <authorList>
            <person name="Song R."/>
            <person name="Chenine A.L."/>
            <person name="Ruprecht R.M."/>
        </authorList>
    </citation>
    <scope>NUCLEOTIDE SEQUENCE [LARGE SCALE GENOMIC DNA]</scope>
    <source>
        <strain evidence="7 8">CECT 8899</strain>
    </source>
</reference>
<evidence type="ECO:0000256" key="5">
    <source>
        <dbReference type="ARBA" id="ARBA00023136"/>
    </source>
</evidence>
<evidence type="ECO:0000313" key="7">
    <source>
        <dbReference type="EMBL" id="SMY09616.1"/>
    </source>
</evidence>
<evidence type="ECO:0000313" key="8">
    <source>
        <dbReference type="Proteomes" id="UP000201613"/>
    </source>
</evidence>
<dbReference type="GO" id="GO:0055085">
    <property type="term" value="P:transmembrane transport"/>
    <property type="evidence" value="ECO:0007669"/>
    <property type="project" value="InterPro"/>
</dbReference>
<keyword evidence="5 6" id="KW-0472">Membrane</keyword>
<dbReference type="PANTHER" id="PTHR33529">
    <property type="entry name" value="SLR0882 PROTEIN-RELATED"/>
    <property type="match status" value="1"/>
</dbReference>
<keyword evidence="2" id="KW-1003">Cell membrane</keyword>
<dbReference type="GO" id="GO:0015920">
    <property type="term" value="P:lipopolysaccharide transport"/>
    <property type="evidence" value="ECO:0007669"/>
    <property type="project" value="TreeGrafter"/>
</dbReference>
<feature type="transmembrane region" description="Helical" evidence="6">
    <location>
        <begin position="91"/>
        <end position="110"/>
    </location>
</feature>
<evidence type="ECO:0000256" key="4">
    <source>
        <dbReference type="ARBA" id="ARBA00022989"/>
    </source>
</evidence>
<name>A0A238LKY9_9RHOB</name>
<dbReference type="EMBL" id="FXZK01000011">
    <property type="protein sequence ID" value="SMY09616.1"/>
    <property type="molecule type" value="Genomic_DNA"/>
</dbReference>
<gene>
    <name evidence="7" type="primary">lptF</name>
    <name evidence="7" type="ORF">LOM8899_03787</name>
</gene>
<comment type="subcellular location">
    <subcellularLocation>
        <location evidence="1">Cell membrane</location>
        <topology evidence="1">Multi-pass membrane protein</topology>
    </subcellularLocation>
</comment>
<evidence type="ECO:0000256" key="3">
    <source>
        <dbReference type="ARBA" id="ARBA00022692"/>
    </source>
</evidence>
<dbReference type="Pfam" id="PF03739">
    <property type="entry name" value="LptF_LptG"/>
    <property type="match status" value="1"/>
</dbReference>
<keyword evidence="8" id="KW-1185">Reference proteome</keyword>
<dbReference type="GO" id="GO:0043190">
    <property type="term" value="C:ATP-binding cassette (ABC) transporter complex"/>
    <property type="evidence" value="ECO:0007669"/>
    <property type="project" value="InterPro"/>
</dbReference>
<feature type="transmembrane region" description="Helical" evidence="6">
    <location>
        <begin position="43"/>
        <end position="65"/>
    </location>
</feature>
<keyword evidence="4 6" id="KW-1133">Transmembrane helix</keyword>
<feature type="transmembrane region" description="Helical" evidence="6">
    <location>
        <begin position="326"/>
        <end position="347"/>
    </location>
</feature>
<evidence type="ECO:0000256" key="2">
    <source>
        <dbReference type="ARBA" id="ARBA00022475"/>
    </source>
</evidence>
<dbReference type="Proteomes" id="UP000201613">
    <property type="component" value="Unassembled WGS sequence"/>
</dbReference>
<dbReference type="PANTHER" id="PTHR33529:SF6">
    <property type="entry name" value="YJGP_YJGQ FAMILY PERMEASE"/>
    <property type="match status" value="1"/>
</dbReference>
<dbReference type="NCBIfam" id="TIGR04407">
    <property type="entry name" value="LptF_YjgP"/>
    <property type="match status" value="1"/>
</dbReference>